<name>A0A4Y8L6E4_9BACT</name>
<protein>
    <submittedName>
        <fullName evidence="1">Uncharacterized protein</fullName>
    </submittedName>
</protein>
<organism evidence="1 2">
    <name type="scientific">Dysgonomonas capnocytophagoides</name>
    <dbReference type="NCBI Taxonomy" id="45254"/>
    <lineage>
        <taxon>Bacteria</taxon>
        <taxon>Pseudomonadati</taxon>
        <taxon>Bacteroidota</taxon>
        <taxon>Bacteroidia</taxon>
        <taxon>Bacteroidales</taxon>
        <taxon>Dysgonomonadaceae</taxon>
        <taxon>Dysgonomonas</taxon>
    </lineage>
</organism>
<sequence length="74" mass="8764">MAKGYVGYINQGWKILEKELLLDACMKQNCNVESEDLDLFEDIILKNNDDQIETITEEPKYEIALYPIERYLYL</sequence>
<accession>A0A4Y8L6E4</accession>
<dbReference type="RefSeq" id="WP_134435604.1">
    <property type="nucleotide sequence ID" value="NZ_SOML01000002.1"/>
</dbReference>
<dbReference type="EMBL" id="SOML01000002">
    <property type="protein sequence ID" value="TFD97831.1"/>
    <property type="molecule type" value="Genomic_DNA"/>
</dbReference>
<gene>
    <name evidence="1" type="ORF">E2605_04235</name>
</gene>
<reference evidence="1 2" key="1">
    <citation type="submission" date="2019-03" db="EMBL/GenBank/DDBJ databases">
        <title>San Antonio Military Medical Center submission to MRSN (WRAIR), pending publication.</title>
        <authorList>
            <person name="Blyth D.M."/>
            <person name="Mccarthy S.L."/>
            <person name="Schall S.E."/>
            <person name="Stam J.A."/>
            <person name="Ong A.C."/>
            <person name="Mcgann P.T."/>
        </authorList>
    </citation>
    <scope>NUCLEOTIDE SEQUENCE [LARGE SCALE GENOMIC DNA]</scope>
    <source>
        <strain evidence="1 2">MRSN571793</strain>
    </source>
</reference>
<evidence type="ECO:0000313" key="1">
    <source>
        <dbReference type="EMBL" id="TFD97831.1"/>
    </source>
</evidence>
<dbReference type="Proteomes" id="UP000297861">
    <property type="component" value="Unassembled WGS sequence"/>
</dbReference>
<keyword evidence="2" id="KW-1185">Reference proteome</keyword>
<evidence type="ECO:0000313" key="2">
    <source>
        <dbReference type="Proteomes" id="UP000297861"/>
    </source>
</evidence>
<proteinExistence type="predicted"/>
<dbReference type="AlphaFoldDB" id="A0A4Y8L6E4"/>
<comment type="caution">
    <text evidence="1">The sequence shown here is derived from an EMBL/GenBank/DDBJ whole genome shotgun (WGS) entry which is preliminary data.</text>
</comment>